<dbReference type="SUPFAM" id="SSF101498">
    <property type="entry name" value="Anti-sigma factor FlgM"/>
    <property type="match status" value="1"/>
</dbReference>
<reference evidence="11" key="1">
    <citation type="submission" date="2021-11" db="EMBL/GenBank/DDBJ databases">
        <title>Halomonas sp., isolated from a coastal aquaculture zone in Dongshan Bay.</title>
        <authorList>
            <person name="Lin W."/>
        </authorList>
    </citation>
    <scope>NUCLEOTIDE SEQUENCE</scope>
    <source>
        <strain evidence="11">Yzlin-01</strain>
    </source>
</reference>
<dbReference type="InterPro" id="IPR031316">
    <property type="entry name" value="FlgM_C"/>
</dbReference>
<dbReference type="RefSeq" id="WP_259036731.1">
    <property type="nucleotide sequence ID" value="NZ_JAJISC010000006.1"/>
</dbReference>
<keyword evidence="3" id="KW-0678">Repressor</keyword>
<evidence type="ECO:0000256" key="5">
    <source>
        <dbReference type="ARBA" id="ARBA00023015"/>
    </source>
</evidence>
<protein>
    <recommendedName>
        <fullName evidence="2">Negative regulator of flagellin synthesis</fullName>
    </recommendedName>
    <alternativeName>
        <fullName evidence="8">Anti-sigma-28 factor</fullName>
    </alternativeName>
</protein>
<keyword evidence="12" id="KW-1185">Reference proteome</keyword>
<evidence type="ECO:0000256" key="3">
    <source>
        <dbReference type="ARBA" id="ARBA00022491"/>
    </source>
</evidence>
<name>A0ABT2EF63_9GAMM</name>
<dbReference type="InterPro" id="IPR035890">
    <property type="entry name" value="Anti-sigma-28_factor_FlgM_sf"/>
</dbReference>
<feature type="compositionally biased region" description="Basic and acidic residues" evidence="9">
    <location>
        <begin position="17"/>
        <end position="29"/>
    </location>
</feature>
<comment type="caution">
    <text evidence="11">The sequence shown here is derived from an EMBL/GenBank/DDBJ whole genome shotgun (WGS) entry which is preliminary data.</text>
</comment>
<organism evidence="11 12">
    <name type="scientific">Halomonas dongshanensis</name>
    <dbReference type="NCBI Taxonomy" id="2890835"/>
    <lineage>
        <taxon>Bacteria</taxon>
        <taxon>Pseudomonadati</taxon>
        <taxon>Pseudomonadota</taxon>
        <taxon>Gammaproteobacteria</taxon>
        <taxon>Oceanospirillales</taxon>
        <taxon>Halomonadaceae</taxon>
        <taxon>Halomonas</taxon>
    </lineage>
</organism>
<evidence type="ECO:0000313" key="12">
    <source>
        <dbReference type="Proteomes" id="UP001165542"/>
    </source>
</evidence>
<keyword evidence="4" id="KW-1005">Bacterial flagellum biogenesis</keyword>
<keyword evidence="11" id="KW-0969">Cilium</keyword>
<evidence type="ECO:0000256" key="2">
    <source>
        <dbReference type="ARBA" id="ARBA00017823"/>
    </source>
</evidence>
<keyword evidence="5" id="KW-0805">Transcription regulation</keyword>
<dbReference type="InterPro" id="IPR007412">
    <property type="entry name" value="FlgM"/>
</dbReference>
<evidence type="ECO:0000256" key="6">
    <source>
        <dbReference type="ARBA" id="ARBA00023163"/>
    </source>
</evidence>
<gene>
    <name evidence="11" type="primary">flgM</name>
    <name evidence="11" type="ORF">LLY24_12945</name>
</gene>
<comment type="function">
    <text evidence="7">Responsible for the coupling of flagellin expression to flagellar assembly by preventing expression of the flagellin genes when a component of the middle class of proteins is defective. It negatively regulates flagellar genes by inhibiting the activity of FliA by directly binding to FliA.</text>
</comment>
<dbReference type="Pfam" id="PF04316">
    <property type="entry name" value="FlgM"/>
    <property type="match status" value="1"/>
</dbReference>
<feature type="compositionally biased region" description="Polar residues" evidence="9">
    <location>
        <begin position="30"/>
        <end position="39"/>
    </location>
</feature>
<sequence length="85" mass="9414">MKIDNVNPFLRSTPTSSRDEAPKAGKPSEVESSTASTTRLSQLSSDDSQDIDTARVQEIRDAIREGRLEIRVERIADGLIKSLKE</sequence>
<evidence type="ECO:0000256" key="1">
    <source>
        <dbReference type="ARBA" id="ARBA00005322"/>
    </source>
</evidence>
<evidence type="ECO:0000256" key="4">
    <source>
        <dbReference type="ARBA" id="ARBA00022795"/>
    </source>
</evidence>
<proteinExistence type="inferred from homology"/>
<evidence type="ECO:0000256" key="9">
    <source>
        <dbReference type="SAM" id="MobiDB-lite"/>
    </source>
</evidence>
<dbReference type="NCBIfam" id="TIGR03824">
    <property type="entry name" value="FlgM_jcvi"/>
    <property type="match status" value="1"/>
</dbReference>
<comment type="similarity">
    <text evidence="1">Belongs to the FlgM family.</text>
</comment>
<dbReference type="Proteomes" id="UP001165542">
    <property type="component" value="Unassembled WGS sequence"/>
</dbReference>
<feature type="domain" description="Anti-sigma-28 factor FlgM C-terminal" evidence="10">
    <location>
        <begin position="33"/>
        <end position="80"/>
    </location>
</feature>
<keyword evidence="6" id="KW-0804">Transcription</keyword>
<evidence type="ECO:0000313" key="11">
    <source>
        <dbReference type="EMBL" id="MCS2610223.1"/>
    </source>
</evidence>
<dbReference type="EMBL" id="JAJISC010000006">
    <property type="protein sequence ID" value="MCS2610223.1"/>
    <property type="molecule type" value="Genomic_DNA"/>
</dbReference>
<evidence type="ECO:0000256" key="7">
    <source>
        <dbReference type="ARBA" id="ARBA00024739"/>
    </source>
</evidence>
<feature type="region of interest" description="Disordered" evidence="9">
    <location>
        <begin position="1"/>
        <end position="52"/>
    </location>
</feature>
<accession>A0ABT2EF63</accession>
<keyword evidence="11" id="KW-0966">Cell projection</keyword>
<keyword evidence="11" id="KW-0282">Flagellum</keyword>
<evidence type="ECO:0000256" key="8">
    <source>
        <dbReference type="ARBA" id="ARBA00030117"/>
    </source>
</evidence>
<evidence type="ECO:0000259" key="10">
    <source>
        <dbReference type="Pfam" id="PF04316"/>
    </source>
</evidence>